<protein>
    <recommendedName>
        <fullName evidence="8">Inner centromere protein ARK-binding domain-containing protein</fullName>
    </recommendedName>
</protein>
<evidence type="ECO:0000313" key="10">
    <source>
        <dbReference type="Proteomes" id="UP000634136"/>
    </source>
</evidence>
<dbReference type="PANTHER" id="PTHR13738">
    <property type="entry name" value="TROPONIN I"/>
    <property type="match status" value="1"/>
</dbReference>
<evidence type="ECO:0000256" key="4">
    <source>
        <dbReference type="ARBA" id="ARBA00022490"/>
    </source>
</evidence>
<feature type="region of interest" description="Disordered" evidence="7">
    <location>
        <begin position="886"/>
        <end position="937"/>
    </location>
</feature>
<gene>
    <name evidence="9" type="ORF">G2W53_025899</name>
</gene>
<comment type="similarity">
    <text evidence="3">Belongs to the INCENP family.</text>
</comment>
<evidence type="ECO:0000256" key="7">
    <source>
        <dbReference type="SAM" id="MobiDB-lite"/>
    </source>
</evidence>
<feature type="domain" description="Inner centromere protein ARK-binding" evidence="8">
    <location>
        <begin position="1612"/>
        <end position="1658"/>
    </location>
</feature>
<feature type="region of interest" description="Disordered" evidence="7">
    <location>
        <begin position="1604"/>
        <end position="1624"/>
    </location>
</feature>
<keyword evidence="6" id="KW-0539">Nucleus</keyword>
<feature type="region of interest" description="Disordered" evidence="7">
    <location>
        <begin position="1460"/>
        <end position="1521"/>
    </location>
</feature>
<dbReference type="Pfam" id="PF03941">
    <property type="entry name" value="INCENP_ARK-bind"/>
    <property type="match status" value="1"/>
</dbReference>
<feature type="compositionally biased region" description="Polar residues" evidence="7">
    <location>
        <begin position="1279"/>
        <end position="1288"/>
    </location>
</feature>
<feature type="region of interest" description="Disordered" evidence="7">
    <location>
        <begin position="316"/>
        <end position="343"/>
    </location>
</feature>
<comment type="subcellular location">
    <subcellularLocation>
        <location evidence="2">Cytoplasm</location>
        <location evidence="2">Cytoskeleton</location>
        <location evidence="2">Spindle</location>
    </subcellularLocation>
    <subcellularLocation>
        <location evidence="1">Nucleus</location>
    </subcellularLocation>
</comment>
<evidence type="ECO:0000313" key="9">
    <source>
        <dbReference type="EMBL" id="KAF7820444.1"/>
    </source>
</evidence>
<feature type="compositionally biased region" description="Basic and acidic residues" evidence="7">
    <location>
        <begin position="1292"/>
        <end position="1302"/>
    </location>
</feature>
<feature type="compositionally biased region" description="Basic and acidic residues" evidence="7">
    <location>
        <begin position="1558"/>
        <end position="1571"/>
    </location>
</feature>
<feature type="compositionally biased region" description="Basic and acidic residues" evidence="7">
    <location>
        <begin position="316"/>
        <end position="326"/>
    </location>
</feature>
<name>A0A834WKR0_9FABA</name>
<evidence type="ECO:0000256" key="3">
    <source>
        <dbReference type="ARBA" id="ARBA00010042"/>
    </source>
</evidence>
<evidence type="ECO:0000256" key="5">
    <source>
        <dbReference type="ARBA" id="ARBA00023212"/>
    </source>
</evidence>
<evidence type="ECO:0000259" key="8">
    <source>
        <dbReference type="Pfam" id="PF03941"/>
    </source>
</evidence>
<keyword evidence="5" id="KW-0206">Cytoskeleton</keyword>
<evidence type="ECO:0000256" key="1">
    <source>
        <dbReference type="ARBA" id="ARBA00004123"/>
    </source>
</evidence>
<dbReference type="InterPro" id="IPR005635">
    <property type="entry name" value="Inner_centromere_prot_ARK-bd"/>
</dbReference>
<proteinExistence type="inferred from homology"/>
<feature type="compositionally biased region" description="Basic and acidic residues" evidence="7">
    <location>
        <begin position="1312"/>
        <end position="1335"/>
    </location>
</feature>
<dbReference type="OrthoDB" id="681218at2759"/>
<keyword evidence="4" id="KW-0963">Cytoplasm</keyword>
<dbReference type="InterPro" id="IPR050875">
    <property type="entry name" value="Troponin_I"/>
</dbReference>
<feature type="region of interest" description="Disordered" evidence="7">
    <location>
        <begin position="1535"/>
        <end position="1576"/>
    </location>
</feature>
<feature type="region of interest" description="Disordered" evidence="7">
    <location>
        <begin position="229"/>
        <end position="259"/>
    </location>
</feature>
<evidence type="ECO:0000256" key="6">
    <source>
        <dbReference type="ARBA" id="ARBA00023242"/>
    </source>
</evidence>
<sequence>MSLIEKLFVQIFEKKDRIVDHANRQCHLFDQHLVSKLLIDGIVPPPWLANPVFPSLTSDPKGLNEDDLIFEALFSRPQSTIPFSGRHCSLHGNVATTDDAQAQSGLHNDFHALEKGSDAGDWLSNLPDCSVNNVGRCSTSAPEVDSASLSPQFQMESKISHSYNDPALSLAKLQRSKSRQRALELRHSAKAAKTCSRDDNNAGVCTSRITGSATSSLQLDHIEGSDLVKDFDTDIPSSAPEEEDRGDCLTENNGQPNYAGRITRSKSLALKHNSLNVVSSSVVKEDDLKSNKGIDSFETVDPPCFLNESCGAKEMDTGDYQRRESESNVYQKRLTRSRSTSQPKCDNELLKLDTTLVRGNEVGIHDHMQSLADIDFLSNAFDHTNESERKTIEDGDCRMTVGSLKSMCNSIKSPQPPSLQHSQAPVVPSDGSFLSQKDPDLCALKENEVKNIDGISKHVSYGVCDRSSTHSKSAASDKSLILQDTEMAAERSSSSKKDCKLNTEMAISSVVVASVAACRNTGAVTTCTTEWSLEPVNSSDLDGRESRHTRSTSKKSLLAKSLPVETVVAEKPLDTRENIISGANVTGIVEDRSAAIVKVDANLEGLVEKHIACLGSSPKVRLDVSFSRPPSDFVMSVKPKQLDFDDVEELSMCEISSPDLKVEGNDMQPENGTSLVFRDNCNFSPEILLPGRQEIMVREDGPQTKSCESHLKEADAAKKTVNVMSSKTELSVVQKELGTHTSFDSQELPIGPSSSMNHLSSSQVACENSSGSFPKDIIASKLISEASYLENDECSSKLLENAISAAVTGNGLLGNEVQNVTDLTVEFPSAAHTDELNVALTQQVPSSGNCLYQNNNLSRGKVLSDEKDAGFSTEFPIEKNLKGSFASDMEHSCPQQKRRKIESQAERSLPASPSLSEKPHESSNQRFVSGNLNIKEHNPEADSEIENLTYHGDIPNLYEGDGPTEEIENTEGCYLEKGSSPEVRLDKKFNKDERDRSVSTVLTFTSNELGESRVSCLTEQGSGNSHNCLTGQMVVANSSGSDIGSTRRCTVGKNLDSWHAERSNSRKRIYPGENAKLSDGSSVSLGIQSSDMIGMDETRPVIERFIIQPDEARPSTGDDHIELEKLNFPSDTIEYSSILEHLGMSAFMHSPLCYSSTPYRLHKVSGLHQSLPNGFGEGVGSSIPLNESGKSLSDCLPNWKDQSTRDVKKTCASPIQNLWEKINSKFGSSGKRESLKPELPCIDEENEAADETDNTFQKGIGPEVMPSSIRREPLADITDNANPSSVSQDDILGERRDQDSVAREFSFGVTHDQVKQKLEKEDAGRRFTGKGKENKSISCGASRAKRTRESARNRSSRPKLSGKNSMKNGPNHSVGKSACSNIISNITSFIPLVQQKQAAEVITGKRDIKVKALEAAEAAKRMAEKKENERKMKKEALRLKREILEQNNLKQLELQNIKKEEERKKKEAEMAAKKRQREEEEEVRKRKRVEEAKRKHQEHERKCAKKENKETKCRAAGEGKLESEECIDARGKCKNFENNREGNTKIPSSEPLAIKNPTNDKTKESLKHSEAVNESNTGKVIGKTIKATEDDDLIVQNIVQEESYDISPYKGSDDEDEDDDDNKFIPSWASKHRLSLAVSSQKVVDPETVFPLQSFCSIAEALLPRKLQVK</sequence>
<comment type="caution">
    <text evidence="9">The sequence shown here is derived from an EMBL/GenBank/DDBJ whole genome shotgun (WGS) entry which is preliminary data.</text>
</comment>
<reference evidence="9" key="1">
    <citation type="submission" date="2020-09" db="EMBL/GenBank/DDBJ databases">
        <title>Genome-Enabled Discovery of Anthraquinone Biosynthesis in Senna tora.</title>
        <authorList>
            <person name="Kang S.-H."/>
            <person name="Pandey R.P."/>
            <person name="Lee C.-M."/>
            <person name="Sim J.-S."/>
            <person name="Jeong J.-T."/>
            <person name="Choi B.-S."/>
            <person name="Jung M."/>
            <person name="Ginzburg D."/>
            <person name="Zhao K."/>
            <person name="Won S.Y."/>
            <person name="Oh T.-J."/>
            <person name="Yu Y."/>
            <person name="Kim N.-H."/>
            <person name="Lee O.R."/>
            <person name="Lee T.-H."/>
            <person name="Bashyal P."/>
            <person name="Kim T.-S."/>
            <person name="Lee W.-H."/>
            <person name="Kawkins C."/>
            <person name="Kim C.-K."/>
            <person name="Kim J.S."/>
            <person name="Ahn B.O."/>
            <person name="Rhee S.Y."/>
            <person name="Sohng J.K."/>
        </authorList>
    </citation>
    <scope>NUCLEOTIDE SEQUENCE</scope>
    <source>
        <tissue evidence="9">Leaf</tissue>
    </source>
</reference>
<feature type="region of interest" description="Disordered" evidence="7">
    <location>
        <begin position="535"/>
        <end position="555"/>
    </location>
</feature>
<dbReference type="PANTHER" id="PTHR13738:SF1">
    <property type="entry name" value="TROPONIN I"/>
    <property type="match status" value="1"/>
</dbReference>
<feature type="compositionally biased region" description="Polar residues" evidence="7">
    <location>
        <begin position="1362"/>
        <end position="1371"/>
    </location>
</feature>
<evidence type="ECO:0000256" key="2">
    <source>
        <dbReference type="ARBA" id="ARBA00004186"/>
    </source>
</evidence>
<organism evidence="9 10">
    <name type="scientific">Senna tora</name>
    <dbReference type="NCBI Taxonomy" id="362788"/>
    <lineage>
        <taxon>Eukaryota</taxon>
        <taxon>Viridiplantae</taxon>
        <taxon>Streptophyta</taxon>
        <taxon>Embryophyta</taxon>
        <taxon>Tracheophyta</taxon>
        <taxon>Spermatophyta</taxon>
        <taxon>Magnoliopsida</taxon>
        <taxon>eudicotyledons</taxon>
        <taxon>Gunneridae</taxon>
        <taxon>Pentapetalae</taxon>
        <taxon>rosids</taxon>
        <taxon>fabids</taxon>
        <taxon>Fabales</taxon>
        <taxon>Fabaceae</taxon>
        <taxon>Caesalpinioideae</taxon>
        <taxon>Cassia clade</taxon>
        <taxon>Senna</taxon>
    </lineage>
</organism>
<dbReference type="GO" id="GO:0005819">
    <property type="term" value="C:spindle"/>
    <property type="evidence" value="ECO:0007669"/>
    <property type="project" value="UniProtKB-SubCell"/>
</dbReference>
<dbReference type="EMBL" id="JAAIUW010000008">
    <property type="protein sequence ID" value="KAF7820444.1"/>
    <property type="molecule type" value="Genomic_DNA"/>
</dbReference>
<dbReference type="GO" id="GO:0005634">
    <property type="term" value="C:nucleus"/>
    <property type="evidence" value="ECO:0007669"/>
    <property type="project" value="UniProtKB-SubCell"/>
</dbReference>
<dbReference type="Proteomes" id="UP000634136">
    <property type="component" value="Unassembled WGS sequence"/>
</dbReference>
<accession>A0A834WKR0</accession>
<feature type="region of interest" description="Disordered" evidence="7">
    <location>
        <begin position="1246"/>
        <end position="1376"/>
    </location>
</feature>
<keyword evidence="10" id="KW-1185">Reference proteome</keyword>